<dbReference type="OrthoDB" id="7689238at2"/>
<evidence type="ECO:0000313" key="2">
    <source>
        <dbReference type="Proteomes" id="UP000186221"/>
    </source>
</evidence>
<dbReference type="EMBL" id="FTOG01000008">
    <property type="protein sequence ID" value="SIT00580.1"/>
    <property type="molecule type" value="Genomic_DNA"/>
</dbReference>
<dbReference type="AlphaFoldDB" id="A0A1N7NQP2"/>
<evidence type="ECO:0008006" key="3">
    <source>
        <dbReference type="Google" id="ProtNLM"/>
    </source>
</evidence>
<sequence>MRAALPLIAGLALLGCNDPGFRGVPEVRVAQENEVASCRAVSIITNEPGLYGPVLGEEALRYARNKVLETAKADGADTVVFDETPPGVPVSLVRARAFDC</sequence>
<dbReference type="Proteomes" id="UP000186221">
    <property type="component" value="Unassembled WGS sequence"/>
</dbReference>
<evidence type="ECO:0000313" key="1">
    <source>
        <dbReference type="EMBL" id="SIT00580.1"/>
    </source>
</evidence>
<gene>
    <name evidence="1" type="ORF">SAMN05421580_10879</name>
</gene>
<name>A0A1N7NQP2_9RHOB</name>
<protein>
    <recommendedName>
        <fullName evidence="3">DUF4156 domain-containing protein</fullName>
    </recommendedName>
</protein>
<dbReference type="PROSITE" id="PS51257">
    <property type="entry name" value="PROKAR_LIPOPROTEIN"/>
    <property type="match status" value="1"/>
</dbReference>
<keyword evidence="2" id="KW-1185">Reference proteome</keyword>
<dbReference type="STRING" id="453582.SAMN05421580_10879"/>
<dbReference type="RefSeq" id="WP_108188633.1">
    <property type="nucleotide sequence ID" value="NZ_FTOG01000008.1"/>
</dbReference>
<accession>A0A1N7NQP2</accession>
<reference evidence="2" key="1">
    <citation type="submission" date="2017-01" db="EMBL/GenBank/DDBJ databases">
        <authorList>
            <person name="Varghese N."/>
            <person name="Submissions S."/>
        </authorList>
    </citation>
    <scope>NUCLEOTIDE SEQUENCE [LARGE SCALE GENOMIC DNA]</scope>
    <source>
        <strain evidence="2">DSM 19945</strain>
    </source>
</reference>
<organism evidence="1 2">
    <name type="scientific">Rhodobacter aestuarii</name>
    <dbReference type="NCBI Taxonomy" id="453582"/>
    <lineage>
        <taxon>Bacteria</taxon>
        <taxon>Pseudomonadati</taxon>
        <taxon>Pseudomonadota</taxon>
        <taxon>Alphaproteobacteria</taxon>
        <taxon>Rhodobacterales</taxon>
        <taxon>Rhodobacter group</taxon>
        <taxon>Rhodobacter</taxon>
    </lineage>
</organism>
<proteinExistence type="predicted"/>